<dbReference type="Gene3D" id="3.40.1000.10">
    <property type="entry name" value="Mog1/PsbP, alpha/beta/alpha sandwich"/>
    <property type="match status" value="1"/>
</dbReference>
<accession>A0A2N1PQ67</accession>
<dbReference type="InterPro" id="IPR014894">
    <property type="entry name" value="DcrB/EagT6"/>
</dbReference>
<reference evidence="2 3" key="1">
    <citation type="journal article" date="2017" name="ISME J.">
        <title>Potential for microbial H2 and metal transformations associated with novel bacteria and archaea in deep terrestrial subsurface sediments.</title>
        <authorList>
            <person name="Hernsdorf A.W."/>
            <person name="Amano Y."/>
            <person name="Miyakawa K."/>
            <person name="Ise K."/>
            <person name="Suzuki Y."/>
            <person name="Anantharaman K."/>
            <person name="Probst A."/>
            <person name="Burstein D."/>
            <person name="Thomas B.C."/>
            <person name="Banfield J.F."/>
        </authorList>
    </citation>
    <scope>NUCLEOTIDE SEQUENCE [LARGE SCALE GENOMIC DNA]</scope>
    <source>
        <strain evidence="2">HGW-Wallbacteria-1</strain>
    </source>
</reference>
<protein>
    <recommendedName>
        <fullName evidence="4">Tetratricopeptide repeat protein</fullName>
    </recommendedName>
</protein>
<dbReference type="SUPFAM" id="SSF55724">
    <property type="entry name" value="Mog1p/PsbP-like"/>
    <property type="match status" value="1"/>
</dbReference>
<dbReference type="Gene3D" id="1.25.40.10">
    <property type="entry name" value="Tetratricopeptide repeat domain"/>
    <property type="match status" value="1"/>
</dbReference>
<evidence type="ECO:0000313" key="3">
    <source>
        <dbReference type="Proteomes" id="UP000233256"/>
    </source>
</evidence>
<organism evidence="2 3">
    <name type="scientific">Candidatus Wallbacteria bacterium HGW-Wallbacteria-1</name>
    <dbReference type="NCBI Taxonomy" id="2013854"/>
    <lineage>
        <taxon>Bacteria</taxon>
        <taxon>Candidatus Walliibacteriota</taxon>
    </lineage>
</organism>
<comment type="caution">
    <text evidence="2">The sequence shown here is derived from an EMBL/GenBank/DDBJ whole genome shotgun (WGS) entry which is preliminary data.</text>
</comment>
<evidence type="ECO:0008006" key="4">
    <source>
        <dbReference type="Google" id="ProtNLM"/>
    </source>
</evidence>
<evidence type="ECO:0000313" key="2">
    <source>
        <dbReference type="EMBL" id="PKK90475.1"/>
    </source>
</evidence>
<dbReference type="InterPro" id="IPR016123">
    <property type="entry name" value="Mog1/PsbP_a/b/a-sand"/>
</dbReference>
<evidence type="ECO:0000256" key="1">
    <source>
        <dbReference type="SAM" id="MobiDB-lite"/>
    </source>
</evidence>
<gene>
    <name evidence="2" type="ORF">CVV64_08915</name>
</gene>
<feature type="region of interest" description="Disordered" evidence="1">
    <location>
        <begin position="162"/>
        <end position="187"/>
    </location>
</feature>
<dbReference type="Pfam" id="PF08786">
    <property type="entry name" value="DcrB"/>
    <property type="match status" value="1"/>
</dbReference>
<dbReference type="InterPro" id="IPR011990">
    <property type="entry name" value="TPR-like_helical_dom_sf"/>
</dbReference>
<dbReference type="EMBL" id="PGXC01000005">
    <property type="protein sequence ID" value="PKK90475.1"/>
    <property type="molecule type" value="Genomic_DNA"/>
</dbReference>
<dbReference type="Proteomes" id="UP000233256">
    <property type="component" value="Unassembled WGS sequence"/>
</dbReference>
<dbReference type="AlphaFoldDB" id="A0A2N1PQ67"/>
<proteinExistence type="predicted"/>
<name>A0A2N1PQ67_9BACT</name>
<sequence length="330" mass="36171">MSASISGVKSIMNRGLFFLAMLILLCAIQTGPVQADRIDDLYIMAMEAEDNASSTDDYRQAVKLYRKITDTFSNDDNGELIAASLFSIGDILNKRLNDPAAAREAFERIIRQFHDTSWVGRAEQEIAKIKPADNNRNPRGSDVSSAISGLGLGTDTMGLGMSQSGTGHQPRRVVPNSRGGNYTDPTSGIGFNADSSRWILDSSMPHPGFLVMLKPRDGGNDGFPNVTLTVNQLNGNMTSAEYADKIKSDARSLLPMYKVVAEQDLQIAGQTVHEVFSYYVQNNTDILHKQSYIILSDKVYTLTCADLKNSFLSNLEAFKSLTDSITINGY</sequence>